<dbReference type="InterPro" id="IPR011042">
    <property type="entry name" value="6-blade_b-propeller_TolB-like"/>
</dbReference>
<reference evidence="4" key="2">
    <citation type="submission" date="2025-08" db="UniProtKB">
        <authorList>
            <consortium name="Ensembl"/>
        </authorList>
    </citation>
    <scope>IDENTIFICATION</scope>
</reference>
<dbReference type="Pfam" id="PF03088">
    <property type="entry name" value="Str_synth"/>
    <property type="match status" value="1"/>
</dbReference>
<evidence type="ECO:0000313" key="5">
    <source>
        <dbReference type="Proteomes" id="UP000018468"/>
    </source>
</evidence>
<keyword evidence="2" id="KW-0325">Glycoprotein</keyword>
<dbReference type="OMA" id="QRRNYIS"/>
<dbReference type="Proteomes" id="UP000018468">
    <property type="component" value="Linkage group LG8"/>
</dbReference>
<dbReference type="FunCoup" id="W5NKE3">
    <property type="interactions" value="3"/>
</dbReference>
<protein>
    <submittedName>
        <fullName evidence="4">Zgc:194209</fullName>
    </submittedName>
</protein>
<dbReference type="InterPro" id="IPR018119">
    <property type="entry name" value="Strictosidine_synth_cons-reg"/>
</dbReference>
<dbReference type="PANTHER" id="PTHR10426">
    <property type="entry name" value="STRICTOSIDINE SYNTHASE-RELATED"/>
    <property type="match status" value="1"/>
</dbReference>
<organism evidence="4 5">
    <name type="scientific">Lepisosteus oculatus</name>
    <name type="common">Spotted gar</name>
    <dbReference type="NCBI Taxonomy" id="7918"/>
    <lineage>
        <taxon>Eukaryota</taxon>
        <taxon>Metazoa</taxon>
        <taxon>Chordata</taxon>
        <taxon>Craniata</taxon>
        <taxon>Vertebrata</taxon>
        <taxon>Euteleostomi</taxon>
        <taxon>Actinopterygii</taxon>
        <taxon>Neopterygii</taxon>
        <taxon>Holostei</taxon>
        <taxon>Semionotiformes</taxon>
        <taxon>Lepisosteidae</taxon>
        <taxon>Lepisosteus</taxon>
    </lineage>
</organism>
<dbReference type="Gene3D" id="2.120.10.30">
    <property type="entry name" value="TolB, C-terminal domain"/>
    <property type="match status" value="1"/>
</dbReference>
<dbReference type="PANTHER" id="PTHR10426:SF20">
    <property type="entry name" value="ADIPOCYTE PLASMA MEMBRANE-ASSOCIATED PROTEIN"/>
    <property type="match status" value="1"/>
</dbReference>
<dbReference type="Pfam" id="PF20067">
    <property type="entry name" value="SSL_N"/>
    <property type="match status" value="1"/>
</dbReference>
<dbReference type="FunFam" id="2.120.10.30:FF:000304">
    <property type="entry name" value="Predicted protein"/>
    <property type="match status" value="1"/>
</dbReference>
<dbReference type="STRING" id="7918.ENSLOCP00000021102"/>
<name>W5NKE3_LEPOC</name>
<keyword evidence="5" id="KW-1185">Reference proteome</keyword>
<evidence type="ECO:0000256" key="1">
    <source>
        <dbReference type="ARBA" id="ARBA00009191"/>
    </source>
</evidence>
<dbReference type="Bgee" id="ENSLOCG00000017075">
    <property type="expression patterns" value="Expressed in ovary and 4 other cell types or tissues"/>
</dbReference>
<dbReference type="EMBL" id="AHAT01035209">
    <property type="status" value="NOT_ANNOTATED_CDS"/>
    <property type="molecule type" value="Genomic_DNA"/>
</dbReference>
<dbReference type="Ensembl" id="ENSLOCT00000021138.1">
    <property type="protein sequence ID" value="ENSLOCP00000021102.1"/>
    <property type="gene ID" value="ENSLOCG00000017075.1"/>
</dbReference>
<dbReference type="eggNOG" id="KOG1520">
    <property type="taxonomic scope" value="Eukaryota"/>
</dbReference>
<dbReference type="GeneTree" id="ENSGT00440000039984"/>
<feature type="domain" description="Strictosidine synthase conserved region" evidence="3">
    <location>
        <begin position="125"/>
        <end position="212"/>
    </location>
</feature>
<reference evidence="5" key="1">
    <citation type="submission" date="2011-12" db="EMBL/GenBank/DDBJ databases">
        <title>The Draft Genome of Lepisosteus oculatus.</title>
        <authorList>
            <consortium name="The Broad Institute Genome Assembly &amp; Analysis Group"/>
            <consortium name="Computational R&amp;D Group"/>
            <consortium name="and Sequencing Platform"/>
            <person name="Di Palma F."/>
            <person name="Alfoldi J."/>
            <person name="Johnson J."/>
            <person name="Berlin A."/>
            <person name="Gnerre S."/>
            <person name="Jaffe D."/>
            <person name="MacCallum I."/>
            <person name="Young S."/>
            <person name="Walker B.J."/>
            <person name="Lander E.S."/>
            <person name="Lindblad-Toh K."/>
        </authorList>
    </citation>
    <scope>NUCLEOTIDE SEQUENCE [LARGE SCALE GENOMIC DNA]</scope>
</reference>
<dbReference type="EMBL" id="AHAT01035210">
    <property type="status" value="NOT_ANNOTATED_CDS"/>
    <property type="molecule type" value="Genomic_DNA"/>
</dbReference>
<accession>W5NKE3</accession>
<comment type="similarity">
    <text evidence="1">Belongs to the strictosidine synthase family.</text>
</comment>
<evidence type="ECO:0000256" key="2">
    <source>
        <dbReference type="ARBA" id="ARBA00023180"/>
    </source>
</evidence>
<dbReference type="HOGENOM" id="CLU_023267_0_0_1"/>
<dbReference type="AlphaFoldDB" id="W5NKE3"/>
<reference evidence="4" key="3">
    <citation type="submission" date="2025-09" db="UniProtKB">
        <authorList>
            <consortium name="Ensembl"/>
        </authorList>
    </citation>
    <scope>IDENTIFICATION</scope>
</reference>
<dbReference type="GO" id="GO:0016787">
    <property type="term" value="F:hydrolase activity"/>
    <property type="evidence" value="ECO:0000318"/>
    <property type="project" value="GO_Central"/>
</dbReference>
<evidence type="ECO:0000313" key="4">
    <source>
        <dbReference type="Ensembl" id="ENSLOCP00000021102.1"/>
    </source>
</evidence>
<evidence type="ECO:0000259" key="3">
    <source>
        <dbReference type="Pfam" id="PF03088"/>
    </source>
</evidence>
<sequence>PPTLQGPLAVNRDLQEGRRIFAGQLKGPESFTADADGRCVASTGWRQGVLWVGNPKHMPLIGLEIHMECLPCGALNSSSSAGSHSGLEHGSRSAQCEYKLICAYYLNGVCVSHLGVDGIPFKFLNGLEISRNGTVFFTDSSSKWGRRHHRYELIAGNLAVRMLAYDPATRRVRAVLDGLYMANGIAFSPEEDYLLIAETSVARILRFWLKGPNAGRTEIFIDNMPGYPDNIRLTDRGTFLVGISTTRFPGFLRPFLDLIGPHPALKRFIAKVREICV</sequence>
<dbReference type="EMBL" id="AHAT01035208">
    <property type="status" value="NOT_ANNOTATED_CDS"/>
    <property type="molecule type" value="Genomic_DNA"/>
</dbReference>
<dbReference type="InParanoid" id="W5NKE3"/>
<dbReference type="SUPFAM" id="SSF63829">
    <property type="entry name" value="Calcium-dependent phosphotriesterase"/>
    <property type="match status" value="1"/>
</dbReference>
<proteinExistence type="inferred from homology"/>